<evidence type="ECO:0000313" key="3">
    <source>
        <dbReference type="Proteomes" id="UP000000249"/>
    </source>
</evidence>
<protein>
    <submittedName>
        <fullName evidence="2">BRO family, N-domain protein</fullName>
    </submittedName>
</protein>
<dbReference type="PATRIC" id="fig|345073.21.peg.2966"/>
<dbReference type="Proteomes" id="UP000000249">
    <property type="component" value="Chromosome 2"/>
</dbReference>
<reference evidence="2 3" key="1">
    <citation type="submission" date="2007-03" db="EMBL/GenBank/DDBJ databases">
        <authorList>
            <person name="Heidelberg J."/>
        </authorList>
    </citation>
    <scope>NUCLEOTIDE SEQUENCE [LARGE SCALE GENOMIC DNA]</scope>
    <source>
        <strain evidence="3">ATCC 39541 / Classical Ogawa 395 / O395</strain>
    </source>
</reference>
<name>A0A0H3AFI6_VIBC3</name>
<evidence type="ECO:0000313" key="2">
    <source>
        <dbReference type="EMBL" id="ABQ19155.1"/>
    </source>
</evidence>
<accession>A0A0H3AFI6</accession>
<gene>
    <name evidence="2" type="ordered locus">VC0395_1058</name>
</gene>
<dbReference type="Pfam" id="PF02498">
    <property type="entry name" value="Bro-N"/>
    <property type="match status" value="1"/>
</dbReference>
<dbReference type="AlphaFoldDB" id="A0A0H3AFI6"/>
<dbReference type="RefSeq" id="WP_000204987.1">
    <property type="nucleotide sequence ID" value="NC_009456.1"/>
</dbReference>
<organism evidence="2 3">
    <name type="scientific">Vibrio cholerae serotype O1 (strain ATCC 39541 / Classical Ogawa 395 / O395)</name>
    <dbReference type="NCBI Taxonomy" id="345073"/>
    <lineage>
        <taxon>Bacteria</taxon>
        <taxon>Pseudomonadati</taxon>
        <taxon>Pseudomonadota</taxon>
        <taxon>Gammaproteobacteria</taxon>
        <taxon>Vibrionales</taxon>
        <taxon>Vibrionaceae</taxon>
        <taxon>Vibrio</taxon>
    </lineage>
</organism>
<dbReference type="OrthoDB" id="79831at2"/>
<dbReference type="InterPro" id="IPR003497">
    <property type="entry name" value="BRO_N_domain"/>
</dbReference>
<dbReference type="eggNOG" id="COG3617">
    <property type="taxonomic scope" value="Bacteria"/>
</dbReference>
<dbReference type="PROSITE" id="PS51750">
    <property type="entry name" value="BRO_N"/>
    <property type="match status" value="1"/>
</dbReference>
<dbReference type="KEGG" id="vcr:VC395_A0209"/>
<dbReference type="EMBL" id="CP000626">
    <property type="protein sequence ID" value="ABQ19155.1"/>
    <property type="molecule type" value="Genomic_DNA"/>
</dbReference>
<evidence type="ECO:0000259" key="1">
    <source>
        <dbReference type="PROSITE" id="PS51750"/>
    </source>
</evidence>
<sequence>MTSVLTFQDTHFDVVERNNQLYLDAYQIGTALGYSDPRTAVRKIFNRNKDEFSSGMSEVINLMTSGNYQKSVRIFSLRGAHLIAMFARTAIAKQFRKWVLDILDQETKTQTIIPITTPTQIPKANWPITYQTDWKPATITLFGKTAHYVRFELRPKPFSCEFSAKHTPQVYQAVFHFADQYKRPSIRNEAPMIGDIGYFESTRLDDLWVQVINFAARCNSQCALL</sequence>
<dbReference type="SMART" id="SM01040">
    <property type="entry name" value="Bro-N"/>
    <property type="match status" value="1"/>
</dbReference>
<feature type="domain" description="Bro-N" evidence="1">
    <location>
        <begin position="1"/>
        <end position="110"/>
    </location>
</feature>
<proteinExistence type="predicted"/>
<dbReference type="KEGG" id="vco:VC0395_1058"/>